<evidence type="ECO:0000256" key="2">
    <source>
        <dbReference type="ARBA" id="ARBA00005407"/>
    </source>
</evidence>
<feature type="region of interest" description="Disordered" evidence="4">
    <location>
        <begin position="162"/>
        <end position="313"/>
    </location>
</feature>
<evidence type="ECO:0000313" key="10">
    <source>
        <dbReference type="Proteomes" id="UP000321570"/>
    </source>
</evidence>
<evidence type="ECO:0000313" key="7">
    <source>
        <dbReference type="EMBL" id="VDL61466.1"/>
    </source>
</evidence>
<evidence type="ECO:0000259" key="6">
    <source>
        <dbReference type="Pfam" id="PF12066"/>
    </source>
</evidence>
<evidence type="ECO:0000256" key="4">
    <source>
        <dbReference type="SAM" id="MobiDB-lite"/>
    </source>
</evidence>
<feature type="region of interest" description="Disordered" evidence="4">
    <location>
        <begin position="831"/>
        <end position="943"/>
    </location>
</feature>
<evidence type="ECO:0000313" key="8">
    <source>
        <dbReference type="EMBL" id="VUZ52242.1"/>
    </source>
</evidence>
<name>A0A0R3SUH4_HYMDI</name>
<evidence type="ECO:0000313" key="9">
    <source>
        <dbReference type="Proteomes" id="UP000274504"/>
    </source>
</evidence>
<dbReference type="WBParaSite" id="HDID_0000915001-mRNA-1">
    <property type="protein sequence ID" value="HDID_0000915001-mRNA-1"/>
    <property type="gene ID" value="HDID_0000915001"/>
</dbReference>
<evidence type="ECO:0000313" key="11">
    <source>
        <dbReference type="WBParaSite" id="HDID_0000915001-mRNA-1"/>
    </source>
</evidence>
<feature type="compositionally biased region" description="Low complexity" evidence="4">
    <location>
        <begin position="220"/>
        <end position="275"/>
    </location>
</feature>
<comment type="subcellular location">
    <subcellularLocation>
        <location evidence="1">Nucleus</location>
    </subcellularLocation>
</comment>
<keyword evidence="10" id="KW-1185">Reference proteome</keyword>
<keyword evidence="3" id="KW-0539">Nucleus</keyword>
<dbReference type="GO" id="GO:0031053">
    <property type="term" value="P:primary miRNA processing"/>
    <property type="evidence" value="ECO:0007669"/>
    <property type="project" value="TreeGrafter"/>
</dbReference>
<dbReference type="AlphaFoldDB" id="A0A0R3SUH4"/>
<evidence type="ECO:0000259" key="5">
    <source>
        <dbReference type="Pfam" id="PF04959"/>
    </source>
</evidence>
<dbReference type="InterPro" id="IPR021933">
    <property type="entry name" value="SERRATE/Ars2_N"/>
</dbReference>
<feature type="domain" description="SERRATE/Ars2 C-terminal" evidence="5">
    <location>
        <begin position="728"/>
        <end position="894"/>
    </location>
</feature>
<feature type="compositionally biased region" description="Basic residues" evidence="4">
    <location>
        <begin position="181"/>
        <end position="190"/>
    </location>
</feature>
<feature type="domain" description="SERRATE/Ars2 N-terminal" evidence="6">
    <location>
        <begin position="39"/>
        <end position="141"/>
    </location>
</feature>
<evidence type="ECO:0000256" key="3">
    <source>
        <dbReference type="ARBA" id="ARBA00023242"/>
    </source>
</evidence>
<dbReference type="InterPro" id="IPR039727">
    <property type="entry name" value="SE/Ars2"/>
</dbReference>
<dbReference type="PANTHER" id="PTHR13165">
    <property type="entry name" value="ARSENITE-RESISTANCE PROTEIN 2"/>
    <property type="match status" value="1"/>
</dbReference>
<feature type="compositionally biased region" description="Basic and acidic residues" evidence="4">
    <location>
        <begin position="191"/>
        <end position="200"/>
    </location>
</feature>
<reference evidence="11" key="1">
    <citation type="submission" date="2017-02" db="UniProtKB">
        <authorList>
            <consortium name="WormBaseParasite"/>
        </authorList>
    </citation>
    <scope>IDENTIFICATION</scope>
</reference>
<dbReference type="Pfam" id="PF12066">
    <property type="entry name" value="SERRATE_Ars2_N"/>
    <property type="match status" value="1"/>
</dbReference>
<feature type="compositionally biased region" description="Gly residues" evidence="4">
    <location>
        <begin position="914"/>
        <end position="932"/>
    </location>
</feature>
<dbReference type="STRING" id="6216.A0A0R3SUH4"/>
<dbReference type="PANTHER" id="PTHR13165:SF0">
    <property type="entry name" value="SERRATE RNA EFFECTOR MOLECULE HOMOLOG"/>
    <property type="match status" value="1"/>
</dbReference>
<accession>A0A0R3SUH4</accession>
<reference evidence="7 9" key="2">
    <citation type="submission" date="2018-11" db="EMBL/GenBank/DDBJ databases">
        <authorList>
            <consortium name="Pathogen Informatics"/>
        </authorList>
    </citation>
    <scope>NUCLEOTIDE SEQUENCE [LARGE SCALE GENOMIC DNA]</scope>
</reference>
<dbReference type="Proteomes" id="UP000274504">
    <property type="component" value="Unassembled WGS sequence"/>
</dbReference>
<evidence type="ECO:0000256" key="1">
    <source>
        <dbReference type="ARBA" id="ARBA00004123"/>
    </source>
</evidence>
<feature type="compositionally biased region" description="Low complexity" evidence="4">
    <location>
        <begin position="899"/>
        <end position="913"/>
    </location>
</feature>
<sequence>MDTNDQKDSSMIETIQKKESAAYLKPAFAPKMMSVSKFLEPFDETSLTNEDAAQKYSAYVSVFLKEQLSEQFEHNKSYAWFLDRYHPDHVVSKDKERKALIVRFEIFKKMREEGFFNCVSLEYKERAKIAKLLDQFAILFAGGTFDDLADLESFDPSPGICDLLKDTKQSTQSKTADVNPHKRSRSPKSPKHTEKKETSKHQKKSHGKEKHAKHEDGNTSGSSSSSSSRSSSSASSSGSSSRSSSSHSTSSSSSSSSSSSDSSTSSGGSVNSKGSKSVKKFKTKELKEEENINNDGKSEQEEENVEMKKESDSVTFEKMEVTEEEDQRVAVQLEIEAKPPKTPLHANRVIYLPYLPLSIHRSTVETLLSEHPDYLRFACLEPTPLPAAALNVSDSSTFPLLLHRPAWITFTPVPSECSPPIMDFIHQLISRLRVDSTASDTSSEASDLAAALQGARRLSSVFNIDRIRASTRLARTLLSTMSNSKSPYNPLFSKSVMRRHLVMAARLAARLDEVWGLWRQPYDPETADWQIPKATDLDPRRGTSLADLLDLGNRTGNPLLESITDHLVDESNAEEELFLTSRTSTTKMDDTSVSKEADSELVRALDALIIYLRLVYSIDFYAPALYSRESDMPHPCSVFHVRPSKIPESIGANTFHLLRLMPSAPSTVFDKEPTEKSAHKKFARQISRIFRMITPLSIGTITNVREIEPSLEENQDTSKSQRTMDANETRLRLLGYRDVNEVTEEFIKANTKRKKRKVDVIWICPLSDKKFRGPGFVRKHILNKHMEKVEAEKKEKAYFFNNFLLDPMRPELMHPSRRHLPIHLRSRARAVSVDNENEDDDGVAINRRLSPRQHKSSPRGGGDRENFQPPPPGRYRGNSRGNNNGYSNYGSGGRGGASSFGNGPRRYWRPNNPWGGGIGNGAGYYRPGGGNRGNSYRDLDAPN</sequence>
<comment type="similarity">
    <text evidence="2">Belongs to the ARS2 family.</text>
</comment>
<reference evidence="8 10" key="3">
    <citation type="submission" date="2019-07" db="EMBL/GenBank/DDBJ databases">
        <authorList>
            <person name="Jastrzebski P J."/>
            <person name="Paukszto L."/>
            <person name="Jastrzebski P J."/>
        </authorList>
    </citation>
    <scope>NUCLEOTIDE SEQUENCE [LARGE SCALE GENOMIC DNA]</scope>
    <source>
        <strain evidence="8 10">WMS-il1</strain>
    </source>
</reference>
<dbReference type="GO" id="GO:0016604">
    <property type="term" value="C:nuclear body"/>
    <property type="evidence" value="ECO:0007669"/>
    <property type="project" value="TreeGrafter"/>
</dbReference>
<gene>
    <name evidence="7" type="ORF">HDID_LOCUS9148</name>
    <name evidence="8" type="ORF">WMSIL1_LOCUS10747</name>
</gene>
<feature type="compositionally biased region" description="Low complexity" evidence="4">
    <location>
        <begin position="874"/>
        <end position="889"/>
    </location>
</feature>
<dbReference type="InterPro" id="IPR007042">
    <property type="entry name" value="SERRATE/Ars2_C"/>
</dbReference>
<dbReference type="EMBL" id="CABIJS010000477">
    <property type="protein sequence ID" value="VUZ52242.1"/>
    <property type="molecule type" value="Genomic_DNA"/>
</dbReference>
<dbReference type="Pfam" id="PF04959">
    <property type="entry name" value="ARS2"/>
    <property type="match status" value="1"/>
</dbReference>
<dbReference type="OrthoDB" id="342064at2759"/>
<dbReference type="Proteomes" id="UP000321570">
    <property type="component" value="Unassembled WGS sequence"/>
</dbReference>
<organism evidence="11">
    <name type="scientific">Hymenolepis diminuta</name>
    <name type="common">Rat tapeworm</name>
    <dbReference type="NCBI Taxonomy" id="6216"/>
    <lineage>
        <taxon>Eukaryota</taxon>
        <taxon>Metazoa</taxon>
        <taxon>Spiralia</taxon>
        <taxon>Lophotrochozoa</taxon>
        <taxon>Platyhelminthes</taxon>
        <taxon>Cestoda</taxon>
        <taxon>Eucestoda</taxon>
        <taxon>Cyclophyllidea</taxon>
        <taxon>Hymenolepididae</taxon>
        <taxon>Hymenolepis</taxon>
    </lineage>
</organism>
<proteinExistence type="inferred from homology"/>
<protein>
    <submittedName>
        <fullName evidence="11">Arsenite-resistance protein 2 homolog</fullName>
    </submittedName>
</protein>
<dbReference type="EMBL" id="UYSG01011223">
    <property type="protein sequence ID" value="VDL61466.1"/>
    <property type="molecule type" value="Genomic_DNA"/>
</dbReference>
<feature type="compositionally biased region" description="Basic residues" evidence="4">
    <location>
        <begin position="201"/>
        <end position="211"/>
    </location>
</feature>